<feature type="transmembrane region" description="Helical" evidence="8">
    <location>
        <begin position="200"/>
        <end position="222"/>
    </location>
</feature>
<name>A0A1M8A380_MALS4</name>
<dbReference type="AlphaFoldDB" id="A0A1M8A380"/>
<dbReference type="InterPro" id="IPR009447">
    <property type="entry name" value="PIGW/GWT1"/>
</dbReference>
<dbReference type="UniPathway" id="UPA00196"/>
<feature type="transmembrane region" description="Helical" evidence="8">
    <location>
        <begin position="423"/>
        <end position="441"/>
    </location>
</feature>
<evidence type="ECO:0000313" key="10">
    <source>
        <dbReference type="Proteomes" id="UP000186303"/>
    </source>
</evidence>
<organism evidence="9 10">
    <name type="scientific">Malassezia sympodialis (strain ATCC 42132)</name>
    <name type="common">Atopic eczema-associated yeast</name>
    <dbReference type="NCBI Taxonomy" id="1230383"/>
    <lineage>
        <taxon>Eukaryota</taxon>
        <taxon>Fungi</taxon>
        <taxon>Dikarya</taxon>
        <taxon>Basidiomycota</taxon>
        <taxon>Ustilaginomycotina</taxon>
        <taxon>Malasseziomycetes</taxon>
        <taxon>Malasseziales</taxon>
        <taxon>Malasseziaceae</taxon>
        <taxon>Malassezia</taxon>
    </lineage>
</organism>
<evidence type="ECO:0000256" key="4">
    <source>
        <dbReference type="ARBA" id="ARBA00022502"/>
    </source>
</evidence>
<evidence type="ECO:0000256" key="1">
    <source>
        <dbReference type="ARBA" id="ARBA00004141"/>
    </source>
</evidence>
<keyword evidence="4 8" id="KW-0337">GPI-anchor biosynthesis</keyword>
<dbReference type="STRING" id="1230383.A0A1M8A380"/>
<feature type="transmembrane region" description="Helical" evidence="8">
    <location>
        <begin position="25"/>
        <end position="43"/>
    </location>
</feature>
<dbReference type="PANTHER" id="PTHR20661:SF0">
    <property type="entry name" value="PHOSPHATIDYLINOSITOL-GLYCAN BIOSYNTHESIS CLASS W PROTEIN"/>
    <property type="match status" value="1"/>
</dbReference>
<dbReference type="OMA" id="AKCETWG"/>
<feature type="transmembrane region" description="Helical" evidence="8">
    <location>
        <begin position="321"/>
        <end position="344"/>
    </location>
</feature>
<feature type="transmembrane region" description="Helical" evidence="8">
    <location>
        <begin position="364"/>
        <end position="381"/>
    </location>
</feature>
<keyword evidence="8" id="KW-0256">Endoplasmic reticulum</keyword>
<protein>
    <recommendedName>
        <fullName evidence="8">GPI-anchored wall transfer protein</fullName>
        <ecNumber evidence="8">2.3.-.-</ecNumber>
    </recommendedName>
</protein>
<keyword evidence="8" id="KW-0808">Transferase</keyword>
<dbReference type="PIRSF" id="PIRSF017321">
    <property type="entry name" value="GWT1"/>
    <property type="match status" value="1"/>
</dbReference>
<keyword evidence="8" id="KW-0012">Acyltransferase</keyword>
<reference evidence="10" key="1">
    <citation type="journal article" date="2017" name="Nucleic Acids Res.">
        <title>Proteogenomics produces comprehensive and highly accurate protein-coding gene annotation in a complete genome assembly of Malassezia sympodialis.</title>
        <authorList>
            <person name="Zhu Y."/>
            <person name="Engstroem P.G."/>
            <person name="Tellgren-Roth C."/>
            <person name="Baudo C.D."/>
            <person name="Kennell J.C."/>
            <person name="Sun S."/>
            <person name="Billmyre R.B."/>
            <person name="Schroeder M.S."/>
            <person name="Andersson A."/>
            <person name="Holm T."/>
            <person name="Sigurgeirsson B."/>
            <person name="Wu G."/>
            <person name="Sankaranarayanan S.R."/>
            <person name="Siddharthan R."/>
            <person name="Sanyal K."/>
            <person name="Lundeberg J."/>
            <person name="Nystedt B."/>
            <person name="Boekhout T."/>
            <person name="Dawson T.L. Jr."/>
            <person name="Heitman J."/>
            <person name="Scheynius A."/>
            <person name="Lehtioe J."/>
        </authorList>
    </citation>
    <scope>NUCLEOTIDE SEQUENCE [LARGE SCALE GENOMIC DNA]</scope>
    <source>
        <strain evidence="10">ATCC 42132</strain>
    </source>
</reference>
<keyword evidence="6 8" id="KW-1133">Transmembrane helix</keyword>
<feature type="transmembrane region" description="Helical" evidence="8">
    <location>
        <begin position="393"/>
        <end position="411"/>
    </location>
</feature>
<evidence type="ECO:0000256" key="8">
    <source>
        <dbReference type="RuleBase" id="RU280819"/>
    </source>
</evidence>
<dbReference type="EC" id="2.3.-.-" evidence="8"/>
<dbReference type="PANTHER" id="PTHR20661">
    <property type="entry name" value="PHOSPHATIDYLINOSITOL-GLYCAN BIOSYNTHESIS CLASS W PROTEIN"/>
    <property type="match status" value="1"/>
</dbReference>
<dbReference type="Pfam" id="PF06423">
    <property type="entry name" value="GWT1"/>
    <property type="match status" value="2"/>
</dbReference>
<comment type="pathway">
    <text evidence="2 8">Glycolipid biosynthesis; glycosylphosphatidylinositol-anchor biosynthesis.</text>
</comment>
<dbReference type="GO" id="GO:0006506">
    <property type="term" value="P:GPI anchor biosynthetic process"/>
    <property type="evidence" value="ECO:0007669"/>
    <property type="project" value="UniProtKB-UniPathway"/>
</dbReference>
<dbReference type="GO" id="GO:0072659">
    <property type="term" value="P:protein localization to plasma membrane"/>
    <property type="evidence" value="ECO:0007669"/>
    <property type="project" value="TreeGrafter"/>
</dbReference>
<comment type="subcellular location">
    <subcellularLocation>
        <location evidence="8">Endoplasmic reticulum membrane</location>
        <topology evidence="8">Multi-pass membrane protein</topology>
    </subcellularLocation>
    <subcellularLocation>
        <location evidence="1">Membrane</location>
        <topology evidence="1">Multi-pass membrane protein</topology>
    </subcellularLocation>
</comment>
<accession>A0A1M8A380</accession>
<sequence>MNKAENWYQYKHEKEAWIANQAGSSVMHINVVCAVSVVSYALYLCVAKEVWTWPYAWLSEFLVLIVPLMMAGTVFVTDPLSLLAALSIPVCLWMFFCFVKDPSTANLRTDDVDQNDDPATLNDERDLLVGQALLNMNLTPSPSPVMLQASLPDLCEDYSSTQRTSISSMNSLPYSTAKSSQDHPDFSSSPRYSFLTVYRAYLMVLTTYCILAVDFPIFPRFFAKCETWGTSLMDLGVGSFVYSQGIVSVSSSRKPFSATLKRVGPMLALGMVRLVMVKGTDYPEHLSEYGTHWNFFLTMSVLLLCTDLLQRFAPRKLNWVFAGILVSILHQMALSYSKLGAWTISNERSALGWISMNKEGLVSLPGYFGIGLAGLEIGSKLRNSPRPSFQKALLWQAALGWLGLGILHGSGIITSRRLANMPYVLWCIAFNATFLLAFKTMEETFMQGSERPPFLLDKINRHSLMIFLVSNVLTGIINLAIYTMHATTSLSMVILVAYMLLVCGLCPRFLDVYLPNSK</sequence>
<gene>
    <name evidence="9" type="ORF">MSYG_0972</name>
</gene>
<feature type="transmembrane region" description="Helical" evidence="8">
    <location>
        <begin position="55"/>
        <end position="76"/>
    </location>
</feature>
<dbReference type="VEuPathDB" id="FungiDB:MSYG_0972"/>
<dbReference type="GO" id="GO:0032216">
    <property type="term" value="F:glucosaminyl-phosphatidylinositol O-acyltransferase activity"/>
    <property type="evidence" value="ECO:0007669"/>
    <property type="project" value="TreeGrafter"/>
</dbReference>
<evidence type="ECO:0000256" key="3">
    <source>
        <dbReference type="ARBA" id="ARBA00007559"/>
    </source>
</evidence>
<dbReference type="EMBL" id="LT671822">
    <property type="protein sequence ID" value="SHO76634.1"/>
    <property type="molecule type" value="Genomic_DNA"/>
</dbReference>
<feature type="transmembrane region" description="Helical" evidence="8">
    <location>
        <begin position="490"/>
        <end position="510"/>
    </location>
</feature>
<comment type="similarity">
    <text evidence="3 8">Belongs to the PIGW family.</text>
</comment>
<proteinExistence type="inferred from homology"/>
<dbReference type="Proteomes" id="UP000186303">
    <property type="component" value="Chromosome 2"/>
</dbReference>
<evidence type="ECO:0000256" key="2">
    <source>
        <dbReference type="ARBA" id="ARBA00004687"/>
    </source>
</evidence>
<keyword evidence="10" id="KW-1185">Reference proteome</keyword>
<evidence type="ECO:0000313" key="9">
    <source>
        <dbReference type="EMBL" id="SHO76634.1"/>
    </source>
</evidence>
<dbReference type="OrthoDB" id="15270at2759"/>
<comment type="function">
    <text evidence="8">A acetyltransferase, which acetylates the inositol ring of phosphatidylinositol during biosynthesis of GPI-anchor.</text>
</comment>
<keyword evidence="7 8" id="KW-0472">Membrane</keyword>
<keyword evidence="5 8" id="KW-0812">Transmembrane</keyword>
<feature type="transmembrane region" description="Helical" evidence="8">
    <location>
        <begin position="462"/>
        <end position="484"/>
    </location>
</feature>
<dbReference type="GO" id="GO:0005789">
    <property type="term" value="C:endoplasmic reticulum membrane"/>
    <property type="evidence" value="ECO:0007669"/>
    <property type="project" value="UniProtKB-SubCell"/>
</dbReference>
<evidence type="ECO:0000256" key="7">
    <source>
        <dbReference type="ARBA" id="ARBA00023136"/>
    </source>
</evidence>
<evidence type="ECO:0000256" key="6">
    <source>
        <dbReference type="ARBA" id="ARBA00022989"/>
    </source>
</evidence>
<feature type="transmembrane region" description="Helical" evidence="8">
    <location>
        <begin position="82"/>
        <end position="99"/>
    </location>
</feature>
<evidence type="ECO:0000256" key="5">
    <source>
        <dbReference type="ARBA" id="ARBA00022692"/>
    </source>
</evidence>